<comment type="caution">
    <text evidence="3">The sequence shown here is derived from an EMBL/GenBank/DDBJ whole genome shotgun (WGS) entry which is preliminary data.</text>
</comment>
<dbReference type="InterPro" id="IPR001806">
    <property type="entry name" value="Small_GTPase"/>
</dbReference>
<dbReference type="SMART" id="SM00175">
    <property type="entry name" value="RAB"/>
    <property type="match status" value="1"/>
</dbReference>
<dbReference type="InterPro" id="IPR005225">
    <property type="entry name" value="Small_GTP-bd"/>
</dbReference>
<evidence type="ECO:0000256" key="1">
    <source>
        <dbReference type="ARBA" id="ARBA00022741"/>
    </source>
</evidence>
<dbReference type="PROSITE" id="PS51420">
    <property type="entry name" value="RHO"/>
    <property type="match status" value="1"/>
</dbReference>
<dbReference type="Gene3D" id="3.40.50.300">
    <property type="entry name" value="P-loop containing nucleotide triphosphate hydrolases"/>
    <property type="match status" value="1"/>
</dbReference>
<dbReference type="SMART" id="SM00173">
    <property type="entry name" value="RAS"/>
    <property type="match status" value="1"/>
</dbReference>
<gene>
    <name evidence="3" type="primary">RHO1_9</name>
    <name evidence="3" type="ORF">K7432_015226</name>
</gene>
<dbReference type="Proteomes" id="UP001479436">
    <property type="component" value="Unassembled WGS sequence"/>
</dbReference>
<dbReference type="PROSITE" id="PS51419">
    <property type="entry name" value="RAB"/>
    <property type="match status" value="1"/>
</dbReference>
<accession>A0ABR2WGH7</accession>
<dbReference type="PROSITE" id="PS51421">
    <property type="entry name" value="RAS"/>
    <property type="match status" value="1"/>
</dbReference>
<dbReference type="Pfam" id="PF00071">
    <property type="entry name" value="Ras"/>
    <property type="match status" value="1"/>
</dbReference>
<dbReference type="NCBIfam" id="TIGR00231">
    <property type="entry name" value="small_GTP"/>
    <property type="match status" value="1"/>
</dbReference>
<dbReference type="CDD" id="cd00157">
    <property type="entry name" value="Rho"/>
    <property type="match status" value="1"/>
</dbReference>
<evidence type="ECO:0000313" key="3">
    <source>
        <dbReference type="EMBL" id="KAK9760599.1"/>
    </source>
</evidence>
<dbReference type="SMART" id="SM00174">
    <property type="entry name" value="RHO"/>
    <property type="match status" value="1"/>
</dbReference>
<name>A0ABR2WGH7_9FUNG</name>
<organism evidence="3 4">
    <name type="scientific">Basidiobolus ranarum</name>
    <dbReference type="NCBI Taxonomy" id="34480"/>
    <lineage>
        <taxon>Eukaryota</taxon>
        <taxon>Fungi</taxon>
        <taxon>Fungi incertae sedis</taxon>
        <taxon>Zoopagomycota</taxon>
        <taxon>Entomophthoromycotina</taxon>
        <taxon>Basidiobolomycetes</taxon>
        <taxon>Basidiobolales</taxon>
        <taxon>Basidiobolaceae</taxon>
        <taxon>Basidiobolus</taxon>
    </lineage>
</organism>
<dbReference type="EMBL" id="JASJQH010001992">
    <property type="protein sequence ID" value="KAK9760599.1"/>
    <property type="molecule type" value="Genomic_DNA"/>
</dbReference>
<protein>
    <submittedName>
        <fullName evidence="3">GTP-binding protein Rho1</fullName>
    </submittedName>
</protein>
<evidence type="ECO:0000313" key="4">
    <source>
        <dbReference type="Proteomes" id="UP001479436"/>
    </source>
</evidence>
<dbReference type="InterPro" id="IPR027417">
    <property type="entry name" value="P-loop_NTPase"/>
</dbReference>
<dbReference type="InterPro" id="IPR003578">
    <property type="entry name" value="Small_GTPase_Rho"/>
</dbReference>
<dbReference type="SUPFAM" id="SSF52540">
    <property type="entry name" value="P-loop containing nucleoside triphosphate hydrolases"/>
    <property type="match status" value="1"/>
</dbReference>
<proteinExistence type="predicted"/>
<reference evidence="3 4" key="1">
    <citation type="submission" date="2023-04" db="EMBL/GenBank/DDBJ databases">
        <title>Genome of Basidiobolus ranarum AG-B5.</title>
        <authorList>
            <person name="Stajich J.E."/>
            <person name="Carter-House D."/>
            <person name="Gryganskyi A."/>
        </authorList>
    </citation>
    <scope>NUCLEOTIDE SEQUENCE [LARGE SCALE GENOMIC DNA]</scope>
    <source>
        <strain evidence="3 4">AG-B5</strain>
    </source>
</reference>
<keyword evidence="2" id="KW-0342">GTP-binding</keyword>
<keyword evidence="4" id="KW-1185">Reference proteome</keyword>
<keyword evidence="1" id="KW-0547">Nucleotide-binding</keyword>
<dbReference type="PANTHER" id="PTHR24072">
    <property type="entry name" value="RHO FAMILY GTPASE"/>
    <property type="match status" value="1"/>
</dbReference>
<evidence type="ECO:0000256" key="2">
    <source>
        <dbReference type="ARBA" id="ARBA00023134"/>
    </source>
</evidence>
<dbReference type="PRINTS" id="PR00449">
    <property type="entry name" value="RASTRNSFRMNG"/>
</dbReference>
<sequence>MGTQLPQRVNFVVVGDGGCGKTCLLFSYVNQALPEYIPRVFYSYVAELEINGREVEMAFWDTVEGQEEYDRLRPLSYQHTHVLLLCFSISSRDSFESIQKKWIGELDAYCKNVPIVLVGCKSDLREDKEIIKELQKTMQKPIEYQEALDAAKSIEAVKYVECSAKSNEGVQDVFEQAAAAALLNPKARKRLKGNKKGCIFL</sequence>